<dbReference type="InterPro" id="IPR036909">
    <property type="entry name" value="Cyt_c-like_dom_sf"/>
</dbReference>
<evidence type="ECO:0000313" key="4">
    <source>
        <dbReference type="Proteomes" id="UP000034883"/>
    </source>
</evidence>
<proteinExistence type="predicted"/>
<evidence type="ECO:0000313" key="3">
    <source>
        <dbReference type="EMBL" id="AKF05078.1"/>
    </source>
</evidence>
<sequence length="411" mass="43411">MAVHRVVGYAYAAIYVVMMIYMVPRLWEYQVELPARTVIHAVAAITIGVVLFTKIFILRFFRYFEESMPALGLVLLVCTILLGTLSLPFAIRAHGSAEVLHDENRERVRGILATLDLPSGYTPEGLSSVSSLEQGREVVTRECTLCHDLRTILSEPRTGSGWLSLCRRMQNKPTLGTPLSDVDVHVATAYLIAITPNLQEDLQQRRDEEADREDVVADLEADLGSAPAEGAPAEGAAPAAEGAAPAEAAAAPAGDGGVPPDGGTVAPQTDAPLVIAAAEEPERRSRGRRGRRGRRSRGGSSSSSSATLAATAPAAASGGSASSGSSGGGSAPAASGSATPQLRYSPSLARELLQRACTDCHGLSDIDEHGGDDRAGWAAVVRRMIREGAELSTDEARIMVTYLAQRYPAQQ</sequence>
<feature type="compositionally biased region" description="Low complexity" evidence="1">
    <location>
        <begin position="298"/>
        <end position="324"/>
    </location>
</feature>
<dbReference type="STRING" id="927083.DB32_002227"/>
<dbReference type="GO" id="GO:0009055">
    <property type="term" value="F:electron transfer activity"/>
    <property type="evidence" value="ECO:0007669"/>
    <property type="project" value="InterPro"/>
</dbReference>
<keyword evidence="2" id="KW-0472">Membrane</keyword>
<dbReference type="KEGG" id="samy:DB32_002227"/>
<gene>
    <name evidence="3" type="ORF">DB32_002227</name>
</gene>
<keyword evidence="2" id="KW-0812">Transmembrane</keyword>
<protein>
    <recommendedName>
        <fullName evidence="5">Cytochrome c domain-containing protein</fullName>
    </recommendedName>
</protein>
<evidence type="ECO:0008006" key="5">
    <source>
        <dbReference type="Google" id="ProtNLM"/>
    </source>
</evidence>
<name>A0A0F6YGU2_9BACT</name>
<feature type="transmembrane region" description="Helical" evidence="2">
    <location>
        <begin position="7"/>
        <end position="27"/>
    </location>
</feature>
<keyword evidence="2" id="KW-1133">Transmembrane helix</keyword>
<dbReference type="EMBL" id="CP011125">
    <property type="protein sequence ID" value="AKF05078.1"/>
    <property type="molecule type" value="Genomic_DNA"/>
</dbReference>
<dbReference type="Proteomes" id="UP000034883">
    <property type="component" value="Chromosome"/>
</dbReference>
<feature type="region of interest" description="Disordered" evidence="1">
    <location>
        <begin position="225"/>
        <end position="341"/>
    </location>
</feature>
<evidence type="ECO:0000256" key="2">
    <source>
        <dbReference type="SAM" id="Phobius"/>
    </source>
</evidence>
<organism evidence="3 4">
    <name type="scientific">Sandaracinus amylolyticus</name>
    <dbReference type="NCBI Taxonomy" id="927083"/>
    <lineage>
        <taxon>Bacteria</taxon>
        <taxon>Pseudomonadati</taxon>
        <taxon>Myxococcota</taxon>
        <taxon>Polyangia</taxon>
        <taxon>Polyangiales</taxon>
        <taxon>Sandaracinaceae</taxon>
        <taxon>Sandaracinus</taxon>
    </lineage>
</organism>
<keyword evidence="4" id="KW-1185">Reference proteome</keyword>
<dbReference type="AlphaFoldDB" id="A0A0F6YGU2"/>
<evidence type="ECO:0000256" key="1">
    <source>
        <dbReference type="SAM" id="MobiDB-lite"/>
    </source>
</evidence>
<dbReference type="Gene3D" id="1.10.760.10">
    <property type="entry name" value="Cytochrome c-like domain"/>
    <property type="match status" value="2"/>
</dbReference>
<dbReference type="SUPFAM" id="SSF46626">
    <property type="entry name" value="Cytochrome c"/>
    <property type="match status" value="2"/>
</dbReference>
<feature type="transmembrane region" description="Helical" evidence="2">
    <location>
        <begin position="39"/>
        <end position="58"/>
    </location>
</feature>
<dbReference type="GO" id="GO:0020037">
    <property type="term" value="F:heme binding"/>
    <property type="evidence" value="ECO:0007669"/>
    <property type="project" value="InterPro"/>
</dbReference>
<accession>A0A0F6YGU2</accession>
<feature type="compositionally biased region" description="Basic residues" evidence="1">
    <location>
        <begin position="285"/>
        <end position="297"/>
    </location>
</feature>
<feature type="compositionally biased region" description="Low complexity" evidence="1">
    <location>
        <begin position="226"/>
        <end position="253"/>
    </location>
</feature>
<feature type="transmembrane region" description="Helical" evidence="2">
    <location>
        <begin position="70"/>
        <end position="91"/>
    </location>
</feature>
<reference evidence="3 4" key="1">
    <citation type="submission" date="2015-03" db="EMBL/GenBank/DDBJ databases">
        <title>Genome assembly of Sandaracinus amylolyticus DSM 53668.</title>
        <authorList>
            <person name="Sharma G."/>
            <person name="Subramanian S."/>
        </authorList>
    </citation>
    <scope>NUCLEOTIDE SEQUENCE [LARGE SCALE GENOMIC DNA]</scope>
    <source>
        <strain evidence="3 4">DSM 53668</strain>
    </source>
</reference>